<gene>
    <name evidence="1" type="ORF">MM171A00774_0018</name>
    <name evidence="2" type="ORF">MM171B00591_0010</name>
</gene>
<dbReference type="EMBL" id="MT143674">
    <property type="protein sequence ID" value="QJA99932.1"/>
    <property type="molecule type" value="Genomic_DNA"/>
</dbReference>
<evidence type="ECO:0000313" key="2">
    <source>
        <dbReference type="EMBL" id="QJB03650.1"/>
    </source>
</evidence>
<proteinExistence type="predicted"/>
<dbReference type="AlphaFoldDB" id="A0A6M3M2C3"/>
<organism evidence="1">
    <name type="scientific">viral metagenome</name>
    <dbReference type="NCBI Taxonomy" id="1070528"/>
    <lineage>
        <taxon>unclassified sequences</taxon>
        <taxon>metagenomes</taxon>
        <taxon>organismal metagenomes</taxon>
    </lineage>
</organism>
<evidence type="ECO:0000313" key="1">
    <source>
        <dbReference type="EMBL" id="QJA99932.1"/>
    </source>
</evidence>
<dbReference type="EMBL" id="MT143855">
    <property type="protein sequence ID" value="QJB03650.1"/>
    <property type="molecule type" value="Genomic_DNA"/>
</dbReference>
<accession>A0A6M3M2C3</accession>
<protein>
    <submittedName>
        <fullName evidence="1">Uncharacterized protein</fullName>
    </submittedName>
</protein>
<sequence length="152" mass="17536">MSECVLCHKIMGQGTKPRTVIDWDTLKVIGQAHTGCVRKAKKDQDLCLYPEGTPSPEQIAFSKKLRDFMLAANEKYSEHIWPPHEFHQYLLASAALFNVSTSKQWTNLTRVKKLTDWWLNGSKIITQKEYDALFEWITSFDTHTEQTMEAEG</sequence>
<name>A0A6M3M2C3_9ZZZZ</name>
<reference evidence="1" key="1">
    <citation type="submission" date="2020-03" db="EMBL/GenBank/DDBJ databases">
        <title>The deep terrestrial virosphere.</title>
        <authorList>
            <person name="Holmfeldt K."/>
            <person name="Nilsson E."/>
            <person name="Simone D."/>
            <person name="Lopez-Fernandez M."/>
            <person name="Wu X."/>
            <person name="de Brujin I."/>
            <person name="Lundin D."/>
            <person name="Andersson A."/>
            <person name="Bertilsson S."/>
            <person name="Dopson M."/>
        </authorList>
    </citation>
    <scope>NUCLEOTIDE SEQUENCE</scope>
    <source>
        <strain evidence="1">MM171A00774</strain>
        <strain evidence="2">MM171B00591</strain>
    </source>
</reference>